<organism evidence="6 7">
    <name type="scientific">Spinactinospora alkalitolerans</name>
    <dbReference type="NCBI Taxonomy" id="687207"/>
    <lineage>
        <taxon>Bacteria</taxon>
        <taxon>Bacillati</taxon>
        <taxon>Actinomycetota</taxon>
        <taxon>Actinomycetes</taxon>
        <taxon>Streptosporangiales</taxon>
        <taxon>Nocardiopsidaceae</taxon>
        <taxon>Spinactinospora</taxon>
    </lineage>
</organism>
<dbReference type="RefSeq" id="WP_312863145.1">
    <property type="nucleotide sequence ID" value="NZ_JACCCC010000001.1"/>
</dbReference>
<dbReference type="PANTHER" id="PTHR43078">
    <property type="entry name" value="UDP-GLUCURONIC ACID DECARBOXYLASE-RELATED"/>
    <property type="match status" value="1"/>
</dbReference>
<sequence>MTGGAGFIGSHLVDHLLGLGHRVVVLDDLSTGSPRNLEHLRHHPDLECVRGSVLDTACVRRVMAGCDTVFHLAAPVRASPAEHRPIETMRTNVTGTETVLEAAADGDRRVLFASSGEIYGRSHGKPLREDDDRVLGSPLSRRWCSAVTKGLGELLMDRYRREYGLRTVTVRLFGVTGPRQNGRCAPVIPVFVEQALRGGPLTVHGDGTQRRSFCSVRDIAPALVALVEQPRAHGRAVNLGGAEETTIADLARRVRALTDSGSGIVTVPHEAVHGPGYTDVHFRVPDVALARDLIGWAPTTALDGIITAVAETRAAETGLIGDGLIA</sequence>
<dbReference type="GO" id="GO:0070403">
    <property type="term" value="F:NAD+ binding"/>
    <property type="evidence" value="ECO:0007669"/>
    <property type="project" value="InterPro"/>
</dbReference>
<dbReference type="AlphaFoldDB" id="A0A852TWR5"/>
<dbReference type="Pfam" id="PF01370">
    <property type="entry name" value="Epimerase"/>
    <property type="match status" value="1"/>
</dbReference>
<keyword evidence="7" id="KW-1185">Reference proteome</keyword>
<evidence type="ECO:0000259" key="5">
    <source>
        <dbReference type="Pfam" id="PF01370"/>
    </source>
</evidence>
<keyword evidence="3" id="KW-0520">NAD</keyword>
<evidence type="ECO:0000313" key="6">
    <source>
        <dbReference type="EMBL" id="NYE47312.1"/>
    </source>
</evidence>
<name>A0A852TWR5_9ACTN</name>
<evidence type="ECO:0000256" key="4">
    <source>
        <dbReference type="ARBA" id="ARBA00023239"/>
    </source>
</evidence>
<dbReference type="Proteomes" id="UP000589036">
    <property type="component" value="Unassembled WGS sequence"/>
</dbReference>
<dbReference type="GO" id="GO:0042732">
    <property type="term" value="P:D-xylose metabolic process"/>
    <property type="evidence" value="ECO:0007669"/>
    <property type="project" value="InterPro"/>
</dbReference>
<protein>
    <submittedName>
        <fullName evidence="6">UDP-glucose 4-epimerase</fullName>
        <ecNumber evidence="6">5.1.3.2</ecNumber>
    </submittedName>
</protein>
<dbReference type="SUPFAM" id="SSF51735">
    <property type="entry name" value="NAD(P)-binding Rossmann-fold domains"/>
    <property type="match status" value="1"/>
</dbReference>
<dbReference type="Gene3D" id="3.40.50.720">
    <property type="entry name" value="NAD(P)-binding Rossmann-like Domain"/>
    <property type="match status" value="1"/>
</dbReference>
<dbReference type="EMBL" id="JACCCC010000001">
    <property type="protein sequence ID" value="NYE47312.1"/>
    <property type="molecule type" value="Genomic_DNA"/>
</dbReference>
<gene>
    <name evidence="6" type="ORF">HDA32_002432</name>
</gene>
<feature type="domain" description="NAD-dependent epimerase/dehydratase" evidence="5">
    <location>
        <begin position="1"/>
        <end position="240"/>
    </location>
</feature>
<dbReference type="PANTHER" id="PTHR43078:SF6">
    <property type="entry name" value="UDP-GLUCURONIC ACID DECARBOXYLASE 1"/>
    <property type="match status" value="1"/>
</dbReference>
<evidence type="ECO:0000256" key="2">
    <source>
        <dbReference type="ARBA" id="ARBA00022793"/>
    </source>
</evidence>
<proteinExistence type="predicted"/>
<comment type="cofactor">
    <cofactor evidence="1">
        <name>NAD(+)</name>
        <dbReference type="ChEBI" id="CHEBI:57540"/>
    </cofactor>
</comment>
<dbReference type="GO" id="GO:0005737">
    <property type="term" value="C:cytoplasm"/>
    <property type="evidence" value="ECO:0007669"/>
    <property type="project" value="TreeGrafter"/>
</dbReference>
<comment type="caution">
    <text evidence="6">The sequence shown here is derived from an EMBL/GenBank/DDBJ whole genome shotgun (WGS) entry which is preliminary data.</text>
</comment>
<evidence type="ECO:0000256" key="3">
    <source>
        <dbReference type="ARBA" id="ARBA00023027"/>
    </source>
</evidence>
<reference evidence="6 7" key="1">
    <citation type="submission" date="2020-07" db="EMBL/GenBank/DDBJ databases">
        <title>Sequencing the genomes of 1000 actinobacteria strains.</title>
        <authorList>
            <person name="Klenk H.-P."/>
        </authorList>
    </citation>
    <scope>NUCLEOTIDE SEQUENCE [LARGE SCALE GENOMIC DNA]</scope>
    <source>
        <strain evidence="6 7">CXB654</strain>
    </source>
</reference>
<accession>A0A852TWR5</accession>
<dbReference type="InterPro" id="IPR036291">
    <property type="entry name" value="NAD(P)-bd_dom_sf"/>
</dbReference>
<dbReference type="GO" id="GO:0003978">
    <property type="term" value="F:UDP-glucose 4-epimerase activity"/>
    <property type="evidence" value="ECO:0007669"/>
    <property type="project" value="UniProtKB-EC"/>
</dbReference>
<keyword evidence="4" id="KW-0456">Lyase</keyword>
<keyword evidence="2" id="KW-0210">Decarboxylase</keyword>
<dbReference type="InterPro" id="IPR044516">
    <property type="entry name" value="UXS-like"/>
</dbReference>
<keyword evidence="6" id="KW-0413">Isomerase</keyword>
<evidence type="ECO:0000313" key="7">
    <source>
        <dbReference type="Proteomes" id="UP000589036"/>
    </source>
</evidence>
<dbReference type="GO" id="GO:0048040">
    <property type="term" value="F:UDP-glucuronate decarboxylase activity"/>
    <property type="evidence" value="ECO:0007669"/>
    <property type="project" value="TreeGrafter"/>
</dbReference>
<dbReference type="InterPro" id="IPR001509">
    <property type="entry name" value="Epimerase_deHydtase"/>
</dbReference>
<evidence type="ECO:0000256" key="1">
    <source>
        <dbReference type="ARBA" id="ARBA00001911"/>
    </source>
</evidence>
<dbReference type="EC" id="5.1.3.2" evidence="6"/>